<reference evidence="1 2" key="1">
    <citation type="submission" date="2019-01" db="EMBL/GenBank/DDBJ databases">
        <title>Vibrio BEI176 sp. nov, a marine bacterium isolated from China: eastern marignal seas.</title>
        <authorList>
            <person name="Li B."/>
        </authorList>
    </citation>
    <scope>NUCLEOTIDE SEQUENCE [LARGE SCALE GENOMIC DNA]</scope>
    <source>
        <strain evidence="1 2">BEI176</strain>
    </source>
</reference>
<comment type="caution">
    <text evidence="1">The sequence shown here is derived from an EMBL/GenBank/DDBJ whole genome shotgun (WGS) entry which is preliminary data.</text>
</comment>
<dbReference type="EMBL" id="SATR01000061">
    <property type="protein sequence ID" value="TFH89511.1"/>
    <property type="molecule type" value="Genomic_DNA"/>
</dbReference>
<gene>
    <name evidence="1" type="ORF">ELS82_21775</name>
</gene>
<proteinExistence type="predicted"/>
<protein>
    <submittedName>
        <fullName evidence="1">Uncharacterized protein</fullName>
    </submittedName>
</protein>
<dbReference type="OrthoDB" id="5893245at2"/>
<dbReference type="Proteomes" id="UP000297753">
    <property type="component" value="Unassembled WGS sequence"/>
</dbReference>
<evidence type="ECO:0000313" key="2">
    <source>
        <dbReference type="Proteomes" id="UP000297753"/>
    </source>
</evidence>
<dbReference type="AlphaFoldDB" id="A0A4Y8WB58"/>
<keyword evidence="2" id="KW-1185">Reference proteome</keyword>
<accession>A0A4Y8WB58</accession>
<name>A0A4Y8WB58_9VIBR</name>
<sequence length="126" mass="15288">MDNQNVLYNAFYKAQDRFLERYTQNGFEPDIIHDYIHSGMMLSSLYENGCDDENPLLYELFLRQLYYHLIDAIQDPVRSRTFRRVCLDSIHTPLLCLKRHYYQWEDGDIKFLYLQQLLQRVQTPLD</sequence>
<evidence type="ECO:0000313" key="1">
    <source>
        <dbReference type="EMBL" id="TFH89511.1"/>
    </source>
</evidence>
<organism evidence="1 2">
    <name type="scientific">Vibrio ouci</name>
    <dbReference type="NCBI Taxonomy" id="2499078"/>
    <lineage>
        <taxon>Bacteria</taxon>
        <taxon>Pseudomonadati</taxon>
        <taxon>Pseudomonadota</taxon>
        <taxon>Gammaproteobacteria</taxon>
        <taxon>Vibrionales</taxon>
        <taxon>Vibrionaceae</taxon>
        <taxon>Vibrio</taxon>
    </lineage>
</organism>
<dbReference type="RefSeq" id="WP_134837323.1">
    <property type="nucleotide sequence ID" value="NZ_SATR01000061.1"/>
</dbReference>